<organism evidence="3 4">
    <name type="scientific">Burkholderia pseudomultivorans</name>
    <dbReference type="NCBI Taxonomy" id="1207504"/>
    <lineage>
        <taxon>Bacteria</taxon>
        <taxon>Pseudomonadati</taxon>
        <taxon>Pseudomonadota</taxon>
        <taxon>Betaproteobacteria</taxon>
        <taxon>Burkholderiales</taxon>
        <taxon>Burkholderiaceae</taxon>
        <taxon>Burkholderia</taxon>
        <taxon>Burkholderia cepacia complex</taxon>
    </lineage>
</organism>
<dbReference type="AlphaFoldDB" id="A0A6P2IJE6"/>
<dbReference type="Proteomes" id="UP001248067">
    <property type="component" value="Unassembled WGS sequence"/>
</dbReference>
<gene>
    <name evidence="3" type="ORF">BPS26883_01275</name>
    <name evidence="2" type="ORF">FEQ00_00441</name>
</gene>
<dbReference type="EMBL" id="VJSY01000002">
    <property type="protein sequence ID" value="MDR8752039.1"/>
    <property type="molecule type" value="Genomic_DNA"/>
</dbReference>
<reference evidence="2 5" key="1">
    <citation type="submission" date="2019-06" db="EMBL/GenBank/DDBJ databases">
        <title>Evolution of Burkholderia multivorans in the lungs of Cystic Fibrosis patients.</title>
        <authorList>
            <person name="Moreira L.M."/>
        </authorList>
    </citation>
    <scope>NUCLEOTIDE SEQUENCE [LARGE SCALE GENOMIC DNA]</scope>
    <source>
        <strain evidence="2 5">VC13239</strain>
    </source>
</reference>
<evidence type="ECO:0000313" key="4">
    <source>
        <dbReference type="Proteomes" id="UP000494162"/>
    </source>
</evidence>
<dbReference type="SUPFAM" id="SSF54913">
    <property type="entry name" value="GlnB-like"/>
    <property type="match status" value="1"/>
</dbReference>
<evidence type="ECO:0000256" key="1">
    <source>
        <dbReference type="ARBA" id="ARBA00010554"/>
    </source>
</evidence>
<evidence type="ECO:0000313" key="2">
    <source>
        <dbReference type="EMBL" id="MDR8752039.1"/>
    </source>
</evidence>
<protein>
    <submittedName>
        <fullName evidence="3">Uncharacterized protein</fullName>
    </submittedName>
</protein>
<comment type="similarity">
    <text evidence="1">Belongs to the UPF0166 family.</text>
</comment>
<proteinExistence type="inferred from homology"/>
<dbReference type="EMBL" id="CABVPP010000005">
    <property type="protein sequence ID" value="VWB29590.1"/>
    <property type="molecule type" value="Genomic_DNA"/>
</dbReference>
<dbReference type="Pfam" id="PF02641">
    <property type="entry name" value="DUF190"/>
    <property type="match status" value="1"/>
</dbReference>
<evidence type="ECO:0000313" key="3">
    <source>
        <dbReference type="EMBL" id="VWB29590.1"/>
    </source>
</evidence>
<sequence length="122" mass="13680">MNGYQLTFYTEQNRRHGHHTITEWLLHEAKHLGIHGATVIGCAEGTGHAGTHHAAHMLRLDDQPVQIILAVTEDEAERLLEAVKAEHVHVFYTRSPIEFGVLGDDAPAAGKKRFSLFGRRMH</sequence>
<dbReference type="Gene3D" id="3.30.70.120">
    <property type="match status" value="1"/>
</dbReference>
<dbReference type="InterPro" id="IPR003793">
    <property type="entry name" value="UPF0166"/>
</dbReference>
<dbReference type="RefSeq" id="WP_060175034.1">
    <property type="nucleotide sequence ID" value="NZ_CABVPP010000005.1"/>
</dbReference>
<dbReference type="Proteomes" id="UP000494162">
    <property type="component" value="Unassembled WGS sequence"/>
</dbReference>
<name>A0A6P2IJE6_9BURK</name>
<evidence type="ECO:0000313" key="5">
    <source>
        <dbReference type="Proteomes" id="UP001248067"/>
    </source>
</evidence>
<accession>A0A6P2IJE6</accession>
<dbReference type="InterPro" id="IPR011322">
    <property type="entry name" value="N-reg_PII-like_a/b"/>
</dbReference>
<reference evidence="3 4" key="2">
    <citation type="submission" date="2019-09" db="EMBL/GenBank/DDBJ databases">
        <authorList>
            <person name="Depoorter E."/>
        </authorList>
    </citation>
    <scope>NUCLEOTIDE SEQUENCE [LARGE SCALE GENOMIC DNA]</scope>
    <source>
        <strain evidence="3">LMG 26883</strain>
    </source>
</reference>
<keyword evidence="5" id="KW-1185">Reference proteome</keyword>
<dbReference type="GeneID" id="93168300"/>
<dbReference type="InterPro" id="IPR015867">
    <property type="entry name" value="N-reg_PII/ATP_PRibTrfase_C"/>
</dbReference>